<protein>
    <submittedName>
        <fullName evidence="1">Uncharacterized protein</fullName>
    </submittedName>
</protein>
<comment type="caution">
    <text evidence="1">The sequence shown here is derived from an EMBL/GenBank/DDBJ whole genome shotgun (WGS) entry which is preliminary data.</text>
</comment>
<name>A0AAD8GMA5_9APIA</name>
<gene>
    <name evidence="1" type="ORF">POM88_054452</name>
</gene>
<reference evidence="1" key="1">
    <citation type="submission" date="2023-02" db="EMBL/GenBank/DDBJ databases">
        <title>Genome of toxic invasive species Heracleum sosnowskyi carries increased number of genes despite the absence of recent whole-genome duplications.</title>
        <authorList>
            <person name="Schelkunov M."/>
            <person name="Shtratnikova V."/>
            <person name="Makarenko M."/>
            <person name="Klepikova A."/>
            <person name="Omelchenko D."/>
            <person name="Novikova G."/>
            <person name="Obukhova E."/>
            <person name="Bogdanov V."/>
            <person name="Penin A."/>
            <person name="Logacheva M."/>
        </authorList>
    </citation>
    <scope>NUCLEOTIDE SEQUENCE</scope>
    <source>
        <strain evidence="1">Hsosn_3</strain>
        <tissue evidence="1">Leaf</tissue>
    </source>
</reference>
<dbReference type="AlphaFoldDB" id="A0AAD8GMA5"/>
<dbReference type="Proteomes" id="UP001237642">
    <property type="component" value="Unassembled WGS sequence"/>
</dbReference>
<proteinExistence type="predicted"/>
<evidence type="ECO:0000313" key="2">
    <source>
        <dbReference type="Proteomes" id="UP001237642"/>
    </source>
</evidence>
<keyword evidence="2" id="KW-1185">Reference proteome</keyword>
<sequence length="129" mass="14511">MDLSIRQFVQGEMYPEGYFVLHKDDHSSDGSFYRHHRNCLVDDNAPLCSSPPFPLLLRPSSSLPFPTTIDVQLQSPPPPIRLPPTSGHDSPPISNVVTSSMTIIISSPPRRCTDLHHYRSALLTRRTHL</sequence>
<accession>A0AAD8GMA5</accession>
<reference evidence="1" key="2">
    <citation type="submission" date="2023-05" db="EMBL/GenBank/DDBJ databases">
        <authorList>
            <person name="Schelkunov M.I."/>
        </authorList>
    </citation>
    <scope>NUCLEOTIDE SEQUENCE</scope>
    <source>
        <strain evidence="1">Hsosn_3</strain>
        <tissue evidence="1">Leaf</tissue>
    </source>
</reference>
<organism evidence="1 2">
    <name type="scientific">Heracleum sosnowskyi</name>
    <dbReference type="NCBI Taxonomy" id="360622"/>
    <lineage>
        <taxon>Eukaryota</taxon>
        <taxon>Viridiplantae</taxon>
        <taxon>Streptophyta</taxon>
        <taxon>Embryophyta</taxon>
        <taxon>Tracheophyta</taxon>
        <taxon>Spermatophyta</taxon>
        <taxon>Magnoliopsida</taxon>
        <taxon>eudicotyledons</taxon>
        <taxon>Gunneridae</taxon>
        <taxon>Pentapetalae</taxon>
        <taxon>asterids</taxon>
        <taxon>campanulids</taxon>
        <taxon>Apiales</taxon>
        <taxon>Apiaceae</taxon>
        <taxon>Apioideae</taxon>
        <taxon>apioid superclade</taxon>
        <taxon>Tordylieae</taxon>
        <taxon>Tordyliinae</taxon>
        <taxon>Heracleum</taxon>
    </lineage>
</organism>
<evidence type="ECO:0000313" key="1">
    <source>
        <dbReference type="EMBL" id="KAK1351320.1"/>
    </source>
</evidence>
<dbReference type="EMBL" id="JAUIZM010000046">
    <property type="protein sequence ID" value="KAK1351320.1"/>
    <property type="molecule type" value="Genomic_DNA"/>
</dbReference>